<keyword evidence="4" id="KW-0597">Phosphoprotein</keyword>
<dbReference type="RefSeq" id="WP_138227423.1">
    <property type="nucleotide sequence ID" value="NZ_CP040396.1"/>
</dbReference>
<dbReference type="SUPFAM" id="SSF46689">
    <property type="entry name" value="Homeodomain-like"/>
    <property type="match status" value="2"/>
</dbReference>
<dbReference type="InterPro" id="IPR001789">
    <property type="entry name" value="Sig_transdc_resp-reg_receiver"/>
</dbReference>
<keyword evidence="8" id="KW-1185">Reference proteome</keyword>
<proteinExistence type="predicted"/>
<name>A0A4P8XS12_9BACL</name>
<dbReference type="GO" id="GO:0043565">
    <property type="term" value="F:sequence-specific DNA binding"/>
    <property type="evidence" value="ECO:0007669"/>
    <property type="project" value="InterPro"/>
</dbReference>
<dbReference type="PROSITE" id="PS01124">
    <property type="entry name" value="HTH_ARAC_FAMILY_2"/>
    <property type="match status" value="1"/>
</dbReference>
<accession>A0A4P8XS12</accession>
<dbReference type="InterPro" id="IPR018062">
    <property type="entry name" value="HTH_AraC-typ_CS"/>
</dbReference>
<dbReference type="InterPro" id="IPR018060">
    <property type="entry name" value="HTH_AraC"/>
</dbReference>
<feature type="modified residue" description="4-aspartylphosphate" evidence="4">
    <location>
        <position position="54"/>
    </location>
</feature>
<evidence type="ECO:0000256" key="2">
    <source>
        <dbReference type="ARBA" id="ARBA00023125"/>
    </source>
</evidence>
<dbReference type="PROSITE" id="PS00041">
    <property type="entry name" value="HTH_ARAC_FAMILY_1"/>
    <property type="match status" value="1"/>
</dbReference>
<keyword evidence="2" id="KW-0238">DNA-binding</keyword>
<dbReference type="OrthoDB" id="159632at2"/>
<dbReference type="GO" id="GO:0003700">
    <property type="term" value="F:DNA-binding transcription factor activity"/>
    <property type="evidence" value="ECO:0007669"/>
    <property type="project" value="InterPro"/>
</dbReference>
<gene>
    <name evidence="7" type="ORF">E6C60_4065</name>
</gene>
<organism evidence="7 8">
    <name type="scientific">Paenibacillus algicola</name>
    <dbReference type="NCBI Taxonomy" id="2565926"/>
    <lineage>
        <taxon>Bacteria</taxon>
        <taxon>Bacillati</taxon>
        <taxon>Bacillota</taxon>
        <taxon>Bacilli</taxon>
        <taxon>Bacillales</taxon>
        <taxon>Paenibacillaceae</taxon>
        <taxon>Paenibacillus</taxon>
    </lineage>
</organism>
<sequence length="522" mass="59855">MKVLIVDDEEHVREAIELSVDWGHYGIDQRLLASNGAEALELLREHRPEVMFCDMSMPRMDGTELLQRIREENENVQVIVISGHDDFRYTQAAIRAFGIDYLLKPFRRADLEKALEKAISVWEEKESLRSGLRESAYRMKQVDAMLEEQRLAGYLRGEIAYHDGIRPWFRKWCDTEQLWVALMLPRNQLEIINRRFDGDAELYAFAVSNIVDEVLHSCRVWSFCRLDAYQWVLLIGADSQGADGSMFQLYVRRISAAWERTFGLTVFTGLCEEKTIVKDLPGALGSARVSLLKSPVLPGSAAPSGPAPRLSEQQQLLEAALQSGNRSYAAELIQSFVRSVRQRGALTLKELQAYTLEANLMLDRAGGHDPAGRELPGLQLPLWINDLEEWGRLLLQQWWRLMEESGSEGGGSRGVEAMREYMNGHYYEDISLSSLSERFHFSPQYISKKFKEMYNTTVVTYLTELRMEKAASLLSHTEMTVHDIAQRVGYGDENYFGKVFKKHTGFSPLQYRKQRPQQEAHI</sequence>
<dbReference type="InterPro" id="IPR009057">
    <property type="entry name" value="Homeodomain-like_sf"/>
</dbReference>
<dbReference type="PROSITE" id="PS50110">
    <property type="entry name" value="RESPONSE_REGULATORY"/>
    <property type="match status" value="1"/>
</dbReference>
<feature type="domain" description="HTH araC/xylS-type" evidence="5">
    <location>
        <begin position="416"/>
        <end position="514"/>
    </location>
</feature>
<dbReference type="KEGG" id="palo:E6C60_4065"/>
<evidence type="ECO:0000256" key="4">
    <source>
        <dbReference type="PROSITE-ProRule" id="PRU00169"/>
    </source>
</evidence>
<dbReference type="SUPFAM" id="SSF52172">
    <property type="entry name" value="CheY-like"/>
    <property type="match status" value="1"/>
</dbReference>
<evidence type="ECO:0000259" key="5">
    <source>
        <dbReference type="PROSITE" id="PS01124"/>
    </source>
</evidence>
<dbReference type="AlphaFoldDB" id="A0A4P8XS12"/>
<evidence type="ECO:0000256" key="1">
    <source>
        <dbReference type="ARBA" id="ARBA00023015"/>
    </source>
</evidence>
<dbReference type="Gene3D" id="3.40.50.2300">
    <property type="match status" value="1"/>
</dbReference>
<evidence type="ECO:0000313" key="8">
    <source>
        <dbReference type="Proteomes" id="UP000300879"/>
    </source>
</evidence>
<dbReference type="InterPro" id="IPR020449">
    <property type="entry name" value="Tscrpt_reg_AraC-type_HTH"/>
</dbReference>
<dbReference type="Pfam" id="PF00072">
    <property type="entry name" value="Response_reg"/>
    <property type="match status" value="1"/>
</dbReference>
<keyword evidence="3" id="KW-0804">Transcription</keyword>
<dbReference type="PANTHER" id="PTHR43280">
    <property type="entry name" value="ARAC-FAMILY TRANSCRIPTIONAL REGULATOR"/>
    <property type="match status" value="1"/>
</dbReference>
<dbReference type="Pfam" id="PF12833">
    <property type="entry name" value="HTH_18"/>
    <property type="match status" value="1"/>
</dbReference>
<protein>
    <submittedName>
        <fullName evidence="7">Response regulatory protein</fullName>
    </submittedName>
</protein>
<feature type="domain" description="Response regulatory" evidence="6">
    <location>
        <begin position="2"/>
        <end position="119"/>
    </location>
</feature>
<dbReference type="Proteomes" id="UP000300879">
    <property type="component" value="Chromosome"/>
</dbReference>
<evidence type="ECO:0000259" key="6">
    <source>
        <dbReference type="PROSITE" id="PS50110"/>
    </source>
</evidence>
<dbReference type="PANTHER" id="PTHR43280:SF28">
    <property type="entry name" value="HTH-TYPE TRANSCRIPTIONAL ACTIVATOR RHAS"/>
    <property type="match status" value="1"/>
</dbReference>
<dbReference type="PRINTS" id="PR00032">
    <property type="entry name" value="HTHARAC"/>
</dbReference>
<reference evidence="7 8" key="1">
    <citation type="submission" date="2019-05" db="EMBL/GenBank/DDBJ databases">
        <authorList>
            <person name="Chen C."/>
        </authorList>
    </citation>
    <scope>NUCLEOTIDE SEQUENCE [LARGE SCALE GENOMIC DNA]</scope>
    <source>
        <strain evidence="7 8">HB172198</strain>
    </source>
</reference>
<keyword evidence="1" id="KW-0805">Transcription regulation</keyword>
<dbReference type="CDD" id="cd17536">
    <property type="entry name" value="REC_YesN-like"/>
    <property type="match status" value="1"/>
</dbReference>
<dbReference type="Gene3D" id="1.10.10.60">
    <property type="entry name" value="Homeodomain-like"/>
    <property type="match status" value="2"/>
</dbReference>
<dbReference type="InterPro" id="IPR011006">
    <property type="entry name" value="CheY-like_superfamily"/>
</dbReference>
<dbReference type="SMART" id="SM00342">
    <property type="entry name" value="HTH_ARAC"/>
    <property type="match status" value="1"/>
</dbReference>
<dbReference type="GO" id="GO:0000160">
    <property type="term" value="P:phosphorelay signal transduction system"/>
    <property type="evidence" value="ECO:0007669"/>
    <property type="project" value="InterPro"/>
</dbReference>
<evidence type="ECO:0000313" key="7">
    <source>
        <dbReference type="EMBL" id="QCT04770.1"/>
    </source>
</evidence>
<evidence type="ECO:0000256" key="3">
    <source>
        <dbReference type="ARBA" id="ARBA00023163"/>
    </source>
</evidence>
<dbReference type="SMART" id="SM00448">
    <property type="entry name" value="REC"/>
    <property type="match status" value="1"/>
</dbReference>
<dbReference type="EMBL" id="CP040396">
    <property type="protein sequence ID" value="QCT04770.1"/>
    <property type="molecule type" value="Genomic_DNA"/>
</dbReference>